<keyword evidence="3" id="KW-1185">Reference proteome</keyword>
<dbReference type="OrthoDB" id="1717591at2759"/>
<feature type="region of interest" description="Disordered" evidence="1">
    <location>
        <begin position="27"/>
        <end position="50"/>
    </location>
</feature>
<dbReference type="Gene3D" id="1.25.40.10">
    <property type="entry name" value="Tetratricopeptide repeat domain"/>
    <property type="match status" value="1"/>
</dbReference>
<dbReference type="PaxDb" id="67767-A0A0J7ML43"/>
<dbReference type="SUPFAM" id="SSF48452">
    <property type="entry name" value="TPR-like"/>
    <property type="match status" value="1"/>
</dbReference>
<name>A0A0J7ML43_LASNI</name>
<dbReference type="InterPro" id="IPR011990">
    <property type="entry name" value="TPR-like_helical_dom_sf"/>
</dbReference>
<evidence type="ECO:0000313" key="2">
    <source>
        <dbReference type="EMBL" id="KMQ81370.1"/>
    </source>
</evidence>
<dbReference type="AlphaFoldDB" id="A0A0J7ML43"/>
<evidence type="ECO:0000313" key="3">
    <source>
        <dbReference type="Proteomes" id="UP000036403"/>
    </source>
</evidence>
<dbReference type="SUPFAM" id="SSF46565">
    <property type="entry name" value="Chaperone J-domain"/>
    <property type="match status" value="1"/>
</dbReference>
<accession>A0A0J7ML43</accession>
<organism evidence="2 3">
    <name type="scientific">Lasius niger</name>
    <name type="common">Black garden ant</name>
    <dbReference type="NCBI Taxonomy" id="67767"/>
    <lineage>
        <taxon>Eukaryota</taxon>
        <taxon>Metazoa</taxon>
        <taxon>Ecdysozoa</taxon>
        <taxon>Arthropoda</taxon>
        <taxon>Hexapoda</taxon>
        <taxon>Insecta</taxon>
        <taxon>Pterygota</taxon>
        <taxon>Neoptera</taxon>
        <taxon>Endopterygota</taxon>
        <taxon>Hymenoptera</taxon>
        <taxon>Apocrita</taxon>
        <taxon>Aculeata</taxon>
        <taxon>Formicoidea</taxon>
        <taxon>Formicidae</taxon>
        <taxon>Formicinae</taxon>
        <taxon>Lasius</taxon>
        <taxon>Lasius</taxon>
    </lineage>
</organism>
<feature type="compositionally biased region" description="Basic and acidic residues" evidence="1">
    <location>
        <begin position="136"/>
        <end position="154"/>
    </location>
</feature>
<feature type="region of interest" description="Disordered" evidence="1">
    <location>
        <begin position="105"/>
        <end position="154"/>
    </location>
</feature>
<feature type="non-terminal residue" evidence="2">
    <location>
        <position position="1"/>
    </location>
</feature>
<comment type="caution">
    <text evidence="2">The sequence shown here is derived from an EMBL/GenBank/DDBJ whole genome shotgun (WGS) entry which is preliminary data.</text>
</comment>
<dbReference type="EMBL" id="LBMM01036233">
    <property type="protein sequence ID" value="KMQ81370.1"/>
    <property type="molecule type" value="Genomic_DNA"/>
</dbReference>
<reference evidence="2 3" key="1">
    <citation type="submission" date="2015-04" db="EMBL/GenBank/DDBJ databases">
        <title>Lasius niger genome sequencing.</title>
        <authorList>
            <person name="Konorov E.A."/>
            <person name="Nikitin M.A."/>
            <person name="Kirill M.V."/>
            <person name="Chang P."/>
        </authorList>
    </citation>
    <scope>NUCLEOTIDE SEQUENCE [LARGE SCALE GENOMIC DNA]</scope>
    <source>
        <tissue evidence="2">Whole</tissue>
    </source>
</reference>
<feature type="non-terminal residue" evidence="2">
    <location>
        <position position="173"/>
    </location>
</feature>
<gene>
    <name evidence="2" type="ORF">RF55_26556</name>
</gene>
<feature type="compositionally biased region" description="Low complexity" evidence="1">
    <location>
        <begin position="122"/>
        <end position="131"/>
    </location>
</feature>
<dbReference type="InterPro" id="IPR036869">
    <property type="entry name" value="J_dom_sf"/>
</dbReference>
<proteinExistence type="predicted"/>
<dbReference type="STRING" id="67767.A0A0J7ML43"/>
<dbReference type="Proteomes" id="UP000036403">
    <property type="component" value="Unassembled WGS sequence"/>
</dbReference>
<evidence type="ECO:0000256" key="1">
    <source>
        <dbReference type="SAM" id="MobiDB-lite"/>
    </source>
</evidence>
<protein>
    <submittedName>
        <fullName evidence="2">Ubiquitin associated protein</fullName>
    </submittedName>
</protein>
<sequence>LLTNRALTALKTGEPKQAATDADEALKLIGPGNGQGESVAVKGGDGQDEHRDLKELYGKALSRKAEALEQMEKWADAGAVWQQSVEAGVGGSTAVKGRQRCHNALAPKAKAAPKPVEKPRSRPSAAASLAPQKNSEAVDRLREANRAAAREDDEKFVLSEKVDAQVSAWRDGK</sequence>